<reference evidence="9 10" key="1">
    <citation type="submission" date="2018-09" db="EMBL/GenBank/DDBJ databases">
        <title>YIM 75507 draft genome.</title>
        <authorList>
            <person name="Tang S."/>
            <person name="Feng Y."/>
        </authorList>
    </citation>
    <scope>NUCLEOTIDE SEQUENCE [LARGE SCALE GENOMIC DNA]</scope>
    <source>
        <strain evidence="9 10">YIM 75507</strain>
    </source>
</reference>
<dbReference type="InterPro" id="IPR011701">
    <property type="entry name" value="MFS"/>
</dbReference>
<evidence type="ECO:0000256" key="4">
    <source>
        <dbReference type="ARBA" id="ARBA00022692"/>
    </source>
</evidence>
<evidence type="ECO:0000256" key="7">
    <source>
        <dbReference type="SAM" id="Phobius"/>
    </source>
</evidence>
<dbReference type="SUPFAM" id="SSF103473">
    <property type="entry name" value="MFS general substrate transporter"/>
    <property type="match status" value="1"/>
</dbReference>
<dbReference type="PANTHER" id="PTHR23517">
    <property type="entry name" value="RESISTANCE PROTEIN MDTM, PUTATIVE-RELATED-RELATED"/>
    <property type="match status" value="1"/>
</dbReference>
<evidence type="ECO:0000256" key="3">
    <source>
        <dbReference type="ARBA" id="ARBA00022475"/>
    </source>
</evidence>
<feature type="transmembrane region" description="Helical" evidence="7">
    <location>
        <begin position="136"/>
        <end position="158"/>
    </location>
</feature>
<feature type="transmembrane region" description="Helical" evidence="7">
    <location>
        <begin position="302"/>
        <end position="319"/>
    </location>
</feature>
<evidence type="ECO:0000313" key="9">
    <source>
        <dbReference type="EMBL" id="RJL30113.1"/>
    </source>
</evidence>
<comment type="subcellular location">
    <subcellularLocation>
        <location evidence="1">Cell membrane</location>
        <topology evidence="1">Multi-pass membrane protein</topology>
    </subcellularLocation>
</comment>
<keyword evidence="5 7" id="KW-1133">Transmembrane helix</keyword>
<accession>A0A3A4AW81</accession>
<keyword evidence="2" id="KW-0813">Transport</keyword>
<keyword evidence="3" id="KW-1003">Cell membrane</keyword>
<dbReference type="InterPro" id="IPR020846">
    <property type="entry name" value="MFS_dom"/>
</dbReference>
<protein>
    <submittedName>
        <fullName evidence="9">MFS transporter</fullName>
    </submittedName>
</protein>
<feature type="transmembrane region" description="Helical" evidence="7">
    <location>
        <begin position="12"/>
        <end position="33"/>
    </location>
</feature>
<keyword evidence="10" id="KW-1185">Reference proteome</keyword>
<dbReference type="GO" id="GO:0022857">
    <property type="term" value="F:transmembrane transporter activity"/>
    <property type="evidence" value="ECO:0007669"/>
    <property type="project" value="InterPro"/>
</dbReference>
<dbReference type="PROSITE" id="PS50850">
    <property type="entry name" value="MFS"/>
    <property type="match status" value="1"/>
</dbReference>
<feature type="transmembrane region" description="Helical" evidence="7">
    <location>
        <begin position="210"/>
        <end position="229"/>
    </location>
</feature>
<evidence type="ECO:0000256" key="5">
    <source>
        <dbReference type="ARBA" id="ARBA00022989"/>
    </source>
</evidence>
<evidence type="ECO:0000256" key="2">
    <source>
        <dbReference type="ARBA" id="ARBA00022448"/>
    </source>
</evidence>
<dbReference type="Gene3D" id="1.20.1250.20">
    <property type="entry name" value="MFS general substrate transporter like domains"/>
    <property type="match status" value="1"/>
</dbReference>
<feature type="transmembrane region" description="Helical" evidence="7">
    <location>
        <begin position="249"/>
        <end position="269"/>
    </location>
</feature>
<name>A0A3A4AW81_9ACTN</name>
<dbReference type="EMBL" id="QZEY01000010">
    <property type="protein sequence ID" value="RJL30113.1"/>
    <property type="molecule type" value="Genomic_DNA"/>
</dbReference>
<dbReference type="InterPro" id="IPR050171">
    <property type="entry name" value="MFS_Transporters"/>
</dbReference>
<feature type="transmembrane region" description="Helical" evidence="7">
    <location>
        <begin position="75"/>
        <end position="96"/>
    </location>
</feature>
<evidence type="ECO:0000259" key="8">
    <source>
        <dbReference type="PROSITE" id="PS50850"/>
    </source>
</evidence>
<feature type="transmembrane region" description="Helical" evidence="7">
    <location>
        <begin position="45"/>
        <end position="68"/>
    </location>
</feature>
<evidence type="ECO:0000256" key="1">
    <source>
        <dbReference type="ARBA" id="ARBA00004651"/>
    </source>
</evidence>
<gene>
    <name evidence="9" type="ORF">D5H75_24645</name>
</gene>
<organism evidence="9 10">
    <name type="scientific">Bailinhaonella thermotolerans</name>
    <dbReference type="NCBI Taxonomy" id="1070861"/>
    <lineage>
        <taxon>Bacteria</taxon>
        <taxon>Bacillati</taxon>
        <taxon>Actinomycetota</taxon>
        <taxon>Actinomycetes</taxon>
        <taxon>Streptosporangiales</taxon>
        <taxon>Streptosporangiaceae</taxon>
        <taxon>Bailinhaonella</taxon>
    </lineage>
</organism>
<feature type="domain" description="Major facilitator superfamily (MFS) profile" evidence="8">
    <location>
        <begin position="1"/>
        <end position="394"/>
    </location>
</feature>
<proteinExistence type="predicted"/>
<feature type="transmembrane region" description="Helical" evidence="7">
    <location>
        <begin position="164"/>
        <end position="182"/>
    </location>
</feature>
<dbReference type="GO" id="GO:0005886">
    <property type="term" value="C:plasma membrane"/>
    <property type="evidence" value="ECO:0007669"/>
    <property type="project" value="UniProtKB-SubCell"/>
</dbReference>
<dbReference type="Proteomes" id="UP000265768">
    <property type="component" value="Unassembled WGS sequence"/>
</dbReference>
<feature type="transmembrane region" description="Helical" evidence="7">
    <location>
        <begin position="102"/>
        <end position="124"/>
    </location>
</feature>
<dbReference type="AlphaFoldDB" id="A0A3A4AW81"/>
<comment type="caution">
    <text evidence="9">The sequence shown here is derived from an EMBL/GenBank/DDBJ whole genome shotgun (WGS) entry which is preliminary data.</text>
</comment>
<dbReference type="PANTHER" id="PTHR23517:SF2">
    <property type="entry name" value="MULTIDRUG RESISTANCE PROTEIN MDTH"/>
    <property type="match status" value="1"/>
</dbReference>
<feature type="transmembrane region" description="Helical" evidence="7">
    <location>
        <begin position="340"/>
        <end position="363"/>
    </location>
</feature>
<dbReference type="Pfam" id="PF07690">
    <property type="entry name" value="MFS_1"/>
    <property type="match status" value="1"/>
</dbReference>
<keyword evidence="6 7" id="KW-0472">Membrane</keyword>
<dbReference type="InterPro" id="IPR036259">
    <property type="entry name" value="MFS_trans_sf"/>
</dbReference>
<evidence type="ECO:0000313" key="10">
    <source>
        <dbReference type="Proteomes" id="UP000265768"/>
    </source>
</evidence>
<keyword evidence="4 7" id="KW-0812">Transmembrane</keyword>
<sequence length="397" mass="40513">MKAWRRTSPAGRALLGAVLFTSLTGFMFMPLLAIELTARNLTPGLVGLLVGLLAFSGQAFSLAAGLLADRFGTRPVMAAGFLLRIIGYPMLAFGGADRISPLVTGVIAVGVGGALMGLSIKTLLVSEDGPSPRDMLALRATFINIGVVAGPALGALVYPLGFPYILAACVASHLALAVRLALLRAGTVGPRPVPPGTGAEPGAGAGSGRAALWAWTPLFLLGAAYGALYGQLNIVLPLSAAKLTGNETAISVVFIVNGALVVICQFALLSRVFHRAAARTLLTADFLSFALAYAALLPLAGWWSLLVFVFPVTLAEMLIGPSLDEQAVRMGTLRRTGLALGAMSASNALGGLIGSTAGGYLIQVLGVGVGLYLVIIVTSAVSAGGALFLPKGARQPV</sequence>
<dbReference type="OrthoDB" id="3285778at2"/>
<dbReference type="RefSeq" id="WP_119928893.1">
    <property type="nucleotide sequence ID" value="NZ_QZEY01000010.1"/>
</dbReference>
<evidence type="ECO:0000256" key="6">
    <source>
        <dbReference type="ARBA" id="ARBA00023136"/>
    </source>
</evidence>
<feature type="transmembrane region" description="Helical" evidence="7">
    <location>
        <begin position="369"/>
        <end position="389"/>
    </location>
</feature>